<evidence type="ECO:0000256" key="14">
    <source>
        <dbReference type="PIRSR" id="PIRSR006769-1"/>
    </source>
</evidence>
<dbReference type="SUPFAM" id="SSF53597">
    <property type="entry name" value="Dihydrofolate reductase-like"/>
    <property type="match status" value="1"/>
</dbReference>
<feature type="binding site" evidence="16">
    <location>
        <position position="78"/>
    </location>
    <ligand>
        <name>Zn(2+)</name>
        <dbReference type="ChEBI" id="CHEBI:29105"/>
        <note>catalytic</note>
    </ligand>
</feature>
<evidence type="ECO:0000256" key="8">
    <source>
        <dbReference type="ARBA" id="ARBA00022801"/>
    </source>
</evidence>
<dbReference type="NCBIfam" id="TIGR00227">
    <property type="entry name" value="ribD_Cterm"/>
    <property type="match status" value="1"/>
</dbReference>
<proteinExistence type="inferred from homology"/>
<comment type="cofactor">
    <cofactor evidence="13 16">
        <name>Zn(2+)</name>
        <dbReference type="ChEBI" id="CHEBI:29105"/>
    </cofactor>
    <text evidence="13 16">Binds 1 zinc ion.</text>
</comment>
<dbReference type="GO" id="GO:0050661">
    <property type="term" value="F:NADP binding"/>
    <property type="evidence" value="ECO:0007669"/>
    <property type="project" value="InterPro"/>
</dbReference>
<evidence type="ECO:0000256" key="13">
    <source>
        <dbReference type="PIRNR" id="PIRNR006769"/>
    </source>
</evidence>
<dbReference type="GO" id="GO:0008703">
    <property type="term" value="F:5-amino-6-(5-phosphoribosylamino)uracil reductase activity"/>
    <property type="evidence" value="ECO:0007669"/>
    <property type="project" value="UniProtKB-EC"/>
</dbReference>
<dbReference type="EC" id="3.5.4.26" evidence="13"/>
<feature type="binding site" evidence="15">
    <location>
        <position position="178"/>
    </location>
    <ligand>
        <name>substrate</name>
    </ligand>
</feature>
<keyword evidence="12" id="KW-0511">Multifunctional enzyme</keyword>
<keyword evidence="7 13" id="KW-0479">Metal-binding</keyword>
<comment type="pathway">
    <text evidence="2 13">Cofactor biosynthesis; riboflavin biosynthesis; 5-amino-6-(D-ribitylamino)uracil from GTP: step 2/4.</text>
</comment>
<dbReference type="EC" id="1.1.1.193" evidence="13"/>
<dbReference type="SUPFAM" id="SSF53927">
    <property type="entry name" value="Cytidine deaminase-like"/>
    <property type="match status" value="1"/>
</dbReference>
<evidence type="ECO:0000256" key="11">
    <source>
        <dbReference type="ARBA" id="ARBA00023002"/>
    </source>
</evidence>
<evidence type="ECO:0000256" key="2">
    <source>
        <dbReference type="ARBA" id="ARBA00004882"/>
    </source>
</evidence>
<dbReference type="FunFam" id="3.40.140.10:FF:000025">
    <property type="entry name" value="Riboflavin biosynthesis protein RibD"/>
    <property type="match status" value="1"/>
</dbReference>
<dbReference type="EMBL" id="PSNW01000009">
    <property type="protein sequence ID" value="PPE73018.1"/>
    <property type="molecule type" value="Genomic_DNA"/>
</dbReference>
<feature type="binding site" evidence="15">
    <location>
        <position position="194"/>
    </location>
    <ligand>
        <name>NADP(+)</name>
        <dbReference type="ChEBI" id="CHEBI:58349"/>
    </ligand>
</feature>
<dbReference type="Gene3D" id="3.40.430.10">
    <property type="entry name" value="Dihydrofolate Reductase, subunit A"/>
    <property type="match status" value="1"/>
</dbReference>
<keyword evidence="19" id="KW-1185">Reference proteome</keyword>
<evidence type="ECO:0000256" key="7">
    <source>
        <dbReference type="ARBA" id="ARBA00022723"/>
    </source>
</evidence>
<comment type="pathway">
    <text evidence="3 13">Cofactor biosynthesis; riboflavin biosynthesis; 5-amino-6-(D-ribitylamino)uracil from GTP: step 3/4.</text>
</comment>
<feature type="binding site" evidence="15">
    <location>
        <position position="164"/>
    </location>
    <ligand>
        <name>NADP(+)</name>
        <dbReference type="ChEBI" id="CHEBI:58349"/>
    </ligand>
</feature>
<dbReference type="InterPro" id="IPR016193">
    <property type="entry name" value="Cytidine_deaminase-like"/>
</dbReference>
<dbReference type="Pfam" id="PF00383">
    <property type="entry name" value="dCMP_cyt_deam_1"/>
    <property type="match status" value="1"/>
</dbReference>
<dbReference type="Pfam" id="PF01872">
    <property type="entry name" value="RibD_C"/>
    <property type="match status" value="1"/>
</dbReference>
<evidence type="ECO:0000256" key="10">
    <source>
        <dbReference type="ARBA" id="ARBA00022857"/>
    </source>
</evidence>
<dbReference type="InterPro" id="IPR016192">
    <property type="entry name" value="APOBEC/CMP_deaminase_Zn-bd"/>
</dbReference>
<protein>
    <recommendedName>
        <fullName evidence="13">Riboflavin biosynthesis protein RibD</fullName>
    </recommendedName>
    <domain>
        <recommendedName>
            <fullName evidence="13">Diaminohydroxyphosphoribosylaminopyrimidine deaminase</fullName>
            <shortName evidence="13">DRAP deaminase</shortName>
            <ecNumber evidence="13">3.5.4.26</ecNumber>
        </recommendedName>
        <alternativeName>
            <fullName evidence="13">Riboflavin-specific deaminase</fullName>
        </alternativeName>
    </domain>
    <domain>
        <recommendedName>
            <fullName evidence="13">5-amino-6-(5-phosphoribosylamino)uracil reductase</fullName>
            <ecNumber evidence="13">1.1.1.193</ecNumber>
        </recommendedName>
        <alternativeName>
            <fullName evidence="13">HTP reductase</fullName>
        </alternativeName>
    </domain>
</protein>
<evidence type="ECO:0000256" key="3">
    <source>
        <dbReference type="ARBA" id="ARBA00004910"/>
    </source>
</evidence>
<dbReference type="GO" id="GO:0008835">
    <property type="term" value="F:diaminohydroxyphosphoribosylaminopyrimidine deaminase activity"/>
    <property type="evidence" value="ECO:0007669"/>
    <property type="project" value="UniProtKB-EC"/>
</dbReference>
<dbReference type="UniPathway" id="UPA00275">
    <property type="reaction ID" value="UER00401"/>
</dbReference>
<keyword evidence="10 13" id="KW-0521">NADP</keyword>
<dbReference type="InterPro" id="IPR004794">
    <property type="entry name" value="Eubact_RibD"/>
</dbReference>
<dbReference type="InterPro" id="IPR011549">
    <property type="entry name" value="RibD_C"/>
</dbReference>
<dbReference type="InterPro" id="IPR050765">
    <property type="entry name" value="Riboflavin_Biosynth_HTPR"/>
</dbReference>
<feature type="active site" description="Proton donor" evidence="14">
    <location>
        <position position="46"/>
    </location>
</feature>
<dbReference type="GO" id="GO:0009231">
    <property type="term" value="P:riboflavin biosynthetic process"/>
    <property type="evidence" value="ECO:0007669"/>
    <property type="project" value="UniProtKB-UniPathway"/>
</dbReference>
<feature type="binding site" evidence="15">
    <location>
        <position position="318"/>
    </location>
    <ligand>
        <name>substrate</name>
    </ligand>
</feature>
<evidence type="ECO:0000256" key="16">
    <source>
        <dbReference type="PIRSR" id="PIRSR006769-3"/>
    </source>
</evidence>
<comment type="catalytic activity">
    <reaction evidence="13">
        <text>5-amino-6-(5-phospho-D-ribitylamino)uracil + NADP(+) = 5-amino-6-(5-phospho-D-ribosylamino)uracil + NADPH + H(+)</text>
        <dbReference type="Rhea" id="RHEA:17845"/>
        <dbReference type="ChEBI" id="CHEBI:15378"/>
        <dbReference type="ChEBI" id="CHEBI:57783"/>
        <dbReference type="ChEBI" id="CHEBI:58349"/>
        <dbReference type="ChEBI" id="CHEBI:58421"/>
        <dbReference type="ChEBI" id="CHEBI:58453"/>
        <dbReference type="EC" id="1.1.1.193"/>
    </reaction>
</comment>
<evidence type="ECO:0000256" key="15">
    <source>
        <dbReference type="PIRSR" id="PIRSR006769-2"/>
    </source>
</evidence>
<evidence type="ECO:0000313" key="18">
    <source>
        <dbReference type="EMBL" id="PPE73018.1"/>
    </source>
</evidence>
<keyword evidence="9 13" id="KW-0862">Zinc</keyword>
<feature type="binding site" evidence="15">
    <location>
        <begin position="320"/>
        <end position="326"/>
    </location>
    <ligand>
        <name>NADP(+)</name>
        <dbReference type="ChEBI" id="CHEBI:58349"/>
    </ligand>
</feature>
<feature type="binding site" evidence="15">
    <location>
        <position position="198"/>
    </location>
    <ligand>
        <name>substrate</name>
    </ligand>
</feature>
<dbReference type="InterPro" id="IPR002734">
    <property type="entry name" value="RibDG_C"/>
</dbReference>
<evidence type="ECO:0000256" key="4">
    <source>
        <dbReference type="ARBA" id="ARBA00005259"/>
    </source>
</evidence>
<keyword evidence="8 13" id="KW-0378">Hydrolase</keyword>
<keyword evidence="11 13" id="KW-0560">Oxidoreductase</keyword>
<feature type="binding site" evidence="15">
    <location>
        <position position="162"/>
    </location>
    <ligand>
        <name>substrate</name>
    </ligand>
</feature>
<gene>
    <name evidence="18" type="primary">ribD</name>
    <name evidence="18" type="ORF">C3942_16460</name>
</gene>
<evidence type="ECO:0000256" key="9">
    <source>
        <dbReference type="ARBA" id="ARBA00022833"/>
    </source>
</evidence>
<dbReference type="Proteomes" id="UP000238220">
    <property type="component" value="Unassembled WGS sequence"/>
</dbReference>
<feature type="binding site" evidence="15">
    <location>
        <position position="254"/>
    </location>
    <ligand>
        <name>NADP(+)</name>
        <dbReference type="ChEBI" id="CHEBI:58349"/>
    </ligand>
</feature>
<sequence length="386" mass="40684">MARALRLAERGRYGTHPNPRVGCVIVKDGAVVGEGWHQRAGEPHAEVYALREAGERARGAEVFVTLEPCSHHGRTPPCADALVQAGVAKVWAAMQDPNPLVSGQGLERLRAAGIAAESGLLENDAQRLNRGFVSRMTRGRPWLTLKLGMSLDGRTAMASGESQWITGPEARADVHRLRAEAGAVMTGPGTVRSDDPRLTVRGFPADPGAAVRGATVGAEVLPVTSSMASPAGGNSAIQGTLPYLRQPDRVVLDTRAQVPATARVWAEGARRLWLTAGEGAAPAGVERLVCATDASGALDLAAALQVLGHKQVNELLLESGPRLAGAFLKAGLVDEVVAYVAPSFLGHEARPFATLPGLETLSQRLNWRFAGVRQLGADLRLTLHPA</sequence>
<dbReference type="PROSITE" id="PS51747">
    <property type="entry name" value="CYT_DCMP_DEAMINASES_2"/>
    <property type="match status" value="1"/>
</dbReference>
<feature type="binding site" evidence="15">
    <location>
        <position position="148"/>
    </location>
    <ligand>
        <name>NADP(+)</name>
        <dbReference type="ChEBI" id="CHEBI:58349"/>
    </ligand>
</feature>
<dbReference type="GO" id="GO:0008270">
    <property type="term" value="F:zinc ion binding"/>
    <property type="evidence" value="ECO:0007669"/>
    <property type="project" value="InterPro"/>
</dbReference>
<feature type="binding site" evidence="15">
    <location>
        <position position="190"/>
    </location>
    <ligand>
        <name>NADP(+)</name>
        <dbReference type="ChEBI" id="CHEBI:58349"/>
    </ligand>
</feature>
<comment type="function">
    <text evidence="1 13">Converts 2,5-diamino-6-(ribosylamino)-4(3h)-pyrimidinone 5'-phosphate into 5-amino-6-(ribosylamino)-2,4(1h,3h)-pyrimidinedione 5'-phosphate.</text>
</comment>
<dbReference type="PROSITE" id="PS00903">
    <property type="entry name" value="CYT_DCMP_DEAMINASES_1"/>
    <property type="match status" value="1"/>
</dbReference>
<reference evidence="18 19" key="1">
    <citation type="submission" date="2018-02" db="EMBL/GenBank/DDBJ databases">
        <title>Genome sequencing of Solimonas sp. HR-BB.</title>
        <authorList>
            <person name="Lee Y."/>
            <person name="Jeon C.O."/>
        </authorList>
    </citation>
    <scope>NUCLEOTIDE SEQUENCE [LARGE SCALE GENOMIC DNA]</scope>
    <source>
        <strain evidence="18 19">HR-BB</strain>
    </source>
</reference>
<dbReference type="PANTHER" id="PTHR38011">
    <property type="entry name" value="DIHYDROFOLATE REDUCTASE FAMILY PROTEIN (AFU_ORTHOLOGUE AFUA_8G06820)"/>
    <property type="match status" value="1"/>
</dbReference>
<dbReference type="CDD" id="cd01284">
    <property type="entry name" value="Riboflavin_deaminase-reductase"/>
    <property type="match status" value="1"/>
</dbReference>
<feature type="binding site" evidence="16">
    <location>
        <position position="69"/>
    </location>
    <ligand>
        <name>Zn(2+)</name>
        <dbReference type="ChEBI" id="CHEBI:29105"/>
        <note>catalytic</note>
    </ligand>
</feature>
<feature type="binding site" evidence="15">
    <location>
        <position position="201"/>
    </location>
    <ligand>
        <name>substrate</name>
    </ligand>
</feature>
<evidence type="ECO:0000256" key="6">
    <source>
        <dbReference type="ARBA" id="ARBA00022619"/>
    </source>
</evidence>
<evidence type="ECO:0000259" key="17">
    <source>
        <dbReference type="PROSITE" id="PS51747"/>
    </source>
</evidence>
<dbReference type="AlphaFoldDB" id="A0A2S5TDT9"/>
<dbReference type="NCBIfam" id="TIGR00326">
    <property type="entry name" value="eubact_ribD"/>
    <property type="match status" value="1"/>
</dbReference>
<dbReference type="Gene3D" id="3.40.140.10">
    <property type="entry name" value="Cytidine Deaminase, domain 2"/>
    <property type="match status" value="1"/>
</dbReference>
<evidence type="ECO:0000313" key="19">
    <source>
        <dbReference type="Proteomes" id="UP000238220"/>
    </source>
</evidence>
<comment type="catalytic activity">
    <reaction evidence="13">
        <text>2,5-diamino-6-hydroxy-4-(5-phosphoribosylamino)-pyrimidine + H2O + H(+) = 5-amino-6-(5-phospho-D-ribosylamino)uracil + NH4(+)</text>
        <dbReference type="Rhea" id="RHEA:21868"/>
        <dbReference type="ChEBI" id="CHEBI:15377"/>
        <dbReference type="ChEBI" id="CHEBI:15378"/>
        <dbReference type="ChEBI" id="CHEBI:28938"/>
        <dbReference type="ChEBI" id="CHEBI:58453"/>
        <dbReference type="ChEBI" id="CHEBI:58614"/>
        <dbReference type="EC" id="3.5.4.26"/>
    </reaction>
</comment>
<dbReference type="PIRSF" id="PIRSF006769">
    <property type="entry name" value="RibD"/>
    <property type="match status" value="1"/>
</dbReference>
<comment type="similarity">
    <text evidence="5 13">In the C-terminal section; belongs to the HTP reductase family.</text>
</comment>
<dbReference type="PANTHER" id="PTHR38011:SF7">
    <property type="entry name" value="2,5-DIAMINO-6-RIBOSYLAMINO-4(3H)-PYRIMIDINONE 5'-PHOSPHATE REDUCTASE"/>
    <property type="match status" value="1"/>
</dbReference>
<feature type="domain" description="CMP/dCMP-type deaminase" evidence="17">
    <location>
        <begin position="1"/>
        <end position="117"/>
    </location>
</feature>
<evidence type="ECO:0000256" key="1">
    <source>
        <dbReference type="ARBA" id="ARBA00002151"/>
    </source>
</evidence>
<dbReference type="InterPro" id="IPR002125">
    <property type="entry name" value="CMP_dCMP_dom"/>
</dbReference>
<evidence type="ECO:0000256" key="5">
    <source>
        <dbReference type="ARBA" id="ARBA00007417"/>
    </source>
</evidence>
<comment type="similarity">
    <text evidence="4 13">In the N-terminal section; belongs to the cytidine and deoxycytidylate deaminase family.</text>
</comment>
<feature type="binding site" evidence="16">
    <location>
        <position position="44"/>
    </location>
    <ligand>
        <name>Zn(2+)</name>
        <dbReference type="ChEBI" id="CHEBI:29105"/>
        <note>catalytic</note>
    </ligand>
</feature>
<keyword evidence="6 13" id="KW-0686">Riboflavin biosynthesis</keyword>
<evidence type="ECO:0000256" key="12">
    <source>
        <dbReference type="ARBA" id="ARBA00023268"/>
    </source>
</evidence>
<accession>A0A2S5TDT9</accession>
<dbReference type="OrthoDB" id="9800865at2"/>
<dbReference type="InterPro" id="IPR024072">
    <property type="entry name" value="DHFR-like_dom_sf"/>
</dbReference>
<comment type="caution">
    <text evidence="18">The sequence shown here is derived from an EMBL/GenBank/DDBJ whole genome shotgun (WGS) entry which is preliminary data.</text>
</comment>
<name>A0A2S5TDT9_9GAMM</name>
<organism evidence="18 19">
    <name type="scientific">Solimonas fluminis</name>
    <dbReference type="NCBI Taxonomy" id="2086571"/>
    <lineage>
        <taxon>Bacteria</taxon>
        <taxon>Pseudomonadati</taxon>
        <taxon>Pseudomonadota</taxon>
        <taxon>Gammaproteobacteria</taxon>
        <taxon>Nevskiales</taxon>
        <taxon>Nevskiaceae</taxon>
        <taxon>Solimonas</taxon>
    </lineage>
</organism>